<reference evidence="3" key="1">
    <citation type="submission" date="2025-08" db="UniProtKB">
        <authorList>
            <consortium name="RefSeq"/>
        </authorList>
    </citation>
    <scope>IDENTIFICATION</scope>
    <source>
        <tissue evidence="3">Muscle</tissue>
    </source>
</reference>
<feature type="transmembrane region" description="Helical" evidence="1">
    <location>
        <begin position="154"/>
        <end position="176"/>
    </location>
</feature>
<keyword evidence="2" id="KW-1185">Reference proteome</keyword>
<evidence type="ECO:0000256" key="1">
    <source>
        <dbReference type="SAM" id="Phobius"/>
    </source>
</evidence>
<evidence type="ECO:0000313" key="3">
    <source>
        <dbReference type="RefSeq" id="XP_022256561.1"/>
    </source>
</evidence>
<feature type="non-terminal residue" evidence="3">
    <location>
        <position position="1"/>
    </location>
</feature>
<keyword evidence="1" id="KW-1133">Transmembrane helix</keyword>
<dbReference type="Proteomes" id="UP000694941">
    <property type="component" value="Unplaced"/>
</dbReference>
<organism evidence="2 3">
    <name type="scientific">Limulus polyphemus</name>
    <name type="common">Atlantic horseshoe crab</name>
    <dbReference type="NCBI Taxonomy" id="6850"/>
    <lineage>
        <taxon>Eukaryota</taxon>
        <taxon>Metazoa</taxon>
        <taxon>Ecdysozoa</taxon>
        <taxon>Arthropoda</taxon>
        <taxon>Chelicerata</taxon>
        <taxon>Merostomata</taxon>
        <taxon>Xiphosura</taxon>
        <taxon>Limulidae</taxon>
        <taxon>Limulus</taxon>
    </lineage>
</organism>
<evidence type="ECO:0000313" key="2">
    <source>
        <dbReference type="Proteomes" id="UP000694941"/>
    </source>
</evidence>
<dbReference type="RefSeq" id="XP_022256561.1">
    <property type="nucleotide sequence ID" value="XM_022400853.1"/>
</dbReference>
<keyword evidence="1" id="KW-0812">Transmembrane</keyword>
<keyword evidence="1" id="KW-0472">Membrane</keyword>
<protein>
    <submittedName>
        <fullName evidence="3">Uncharacterized protein LOC106472258</fullName>
    </submittedName>
</protein>
<proteinExistence type="predicted"/>
<accession>A0ABM1TL05</accession>
<sequence>VHFDPKITNEKYTLYEVEGTNLFVVTNYSKANKNCTCDTQTELCKIWNYVKYSGSPYFTSVDDFDLCENRLQYSSRNKYLPCTPHVNDNTRKVPRHDVIKDLPLCFDPGCQKKKNKSTCSIFPACEWREKEAFRREMCVSFLDKDPVLENDVAFLLYSVSASFCFVFVAVVCFLVVQKSCRKKAISKQSTHSTSSCHENPAFSEDSRDSCEDLYL</sequence>
<dbReference type="GeneID" id="106472258"/>
<gene>
    <name evidence="3" type="primary">LOC106472258</name>
</gene>
<name>A0ABM1TL05_LIMPO</name>